<dbReference type="eggNOG" id="COG0609">
    <property type="taxonomic scope" value="Bacteria"/>
</dbReference>
<feature type="transmembrane region" description="Helical" evidence="8">
    <location>
        <begin position="254"/>
        <end position="283"/>
    </location>
</feature>
<reference evidence="9 10" key="1">
    <citation type="submission" date="2013-02" db="EMBL/GenBank/DDBJ databases">
        <title>Whole genome shotgun sequence of Gordonia malaquae NBRC 108250.</title>
        <authorList>
            <person name="Yoshida I."/>
            <person name="Hosoyama A."/>
            <person name="Tsuchikane K."/>
            <person name="Ando Y."/>
            <person name="Baba S."/>
            <person name="Ohji S."/>
            <person name="Hamada M."/>
            <person name="Tamura T."/>
            <person name="Yamazoe A."/>
            <person name="Yamazaki S."/>
            <person name="Fujita N."/>
        </authorList>
    </citation>
    <scope>NUCLEOTIDE SEQUENCE [LARGE SCALE GENOMIC DNA]</scope>
    <source>
        <strain evidence="9 10">NBRC 108250</strain>
    </source>
</reference>
<feature type="transmembrane region" description="Helical" evidence="8">
    <location>
        <begin position="140"/>
        <end position="162"/>
    </location>
</feature>
<protein>
    <submittedName>
        <fullName evidence="9">Putative ABC transporter permease protein</fullName>
    </submittedName>
</protein>
<dbReference type="GO" id="GO:0022857">
    <property type="term" value="F:transmembrane transporter activity"/>
    <property type="evidence" value="ECO:0007669"/>
    <property type="project" value="InterPro"/>
</dbReference>
<feature type="transmembrane region" description="Helical" evidence="8">
    <location>
        <begin position="212"/>
        <end position="234"/>
    </location>
</feature>
<feature type="transmembrane region" description="Helical" evidence="8">
    <location>
        <begin position="326"/>
        <end position="344"/>
    </location>
</feature>
<keyword evidence="3" id="KW-0813">Transport</keyword>
<gene>
    <name evidence="9" type="ORF">GM1_021_00200</name>
</gene>
<dbReference type="OrthoDB" id="9782305at2"/>
<keyword evidence="4" id="KW-1003">Cell membrane</keyword>
<dbReference type="PANTHER" id="PTHR30472:SF1">
    <property type="entry name" value="FE(3+) DICITRATE TRANSPORT SYSTEM PERMEASE PROTEIN FECC-RELATED"/>
    <property type="match status" value="1"/>
</dbReference>
<comment type="subcellular location">
    <subcellularLocation>
        <location evidence="1">Cell membrane</location>
        <topology evidence="1">Multi-pass membrane protein</topology>
    </subcellularLocation>
</comment>
<name>M3VG95_GORML</name>
<feature type="transmembrane region" description="Helical" evidence="8">
    <location>
        <begin position="113"/>
        <end position="133"/>
    </location>
</feature>
<feature type="transmembrane region" description="Helical" evidence="8">
    <location>
        <begin position="83"/>
        <end position="101"/>
    </location>
</feature>
<dbReference type="Proteomes" id="UP000035009">
    <property type="component" value="Unassembled WGS sequence"/>
</dbReference>
<dbReference type="STRING" id="410332.SAMN04488550_2616"/>
<keyword evidence="10" id="KW-1185">Reference proteome</keyword>
<organism evidence="9 10">
    <name type="scientific">Gordonia malaquae NBRC 108250</name>
    <dbReference type="NCBI Taxonomy" id="1223542"/>
    <lineage>
        <taxon>Bacteria</taxon>
        <taxon>Bacillati</taxon>
        <taxon>Actinomycetota</taxon>
        <taxon>Actinomycetes</taxon>
        <taxon>Mycobacteriales</taxon>
        <taxon>Gordoniaceae</taxon>
        <taxon>Gordonia</taxon>
    </lineage>
</organism>
<dbReference type="InterPro" id="IPR037294">
    <property type="entry name" value="ABC_BtuC-like"/>
</dbReference>
<proteinExistence type="inferred from homology"/>
<dbReference type="EMBL" id="BAOP01000021">
    <property type="protein sequence ID" value="GAC80734.1"/>
    <property type="molecule type" value="Genomic_DNA"/>
</dbReference>
<dbReference type="Gene3D" id="1.10.3470.10">
    <property type="entry name" value="ABC transporter involved in vitamin B12 uptake, BtuC"/>
    <property type="match status" value="1"/>
</dbReference>
<comment type="similarity">
    <text evidence="2">Belongs to the binding-protein-dependent transport system permease family. FecCD subfamily.</text>
</comment>
<sequence>MTVTKAVAEPLQRTASRTAIGFVLGLIALTGGLVVSVLFGSGEHLSVGDAWTSLWASADQLASSTGLTRANDIVFSQRIPRTVLGLLVGLALGAAGALVQGHTRNPLADPGMLGVNGGASLGVVVGVFAFGVASPWAYMWFGMAGALIAAAAVFAFAVGGGAGSPLTLILSGAGMSAFLVAVTSAIVLSDVRSLDAWRYWNVGATGGRDWDVVGAAAPFIVVGLVVAFAGGYFLNILALGDSVAKSLGSRVGWIRFSGVAAVAVLAGAATAACGPIAFLGLVVPHVARVFTGPDYRLMVPFSAVLGACLLLYCDVIGRVLGSPGEISVAVVLAAVGAPVFIAIIRRKKLVTL</sequence>
<feature type="transmembrane region" description="Helical" evidence="8">
    <location>
        <begin position="295"/>
        <end position="320"/>
    </location>
</feature>
<dbReference type="CDD" id="cd06550">
    <property type="entry name" value="TM_ABC_iron-siderophores_like"/>
    <property type="match status" value="1"/>
</dbReference>
<feature type="transmembrane region" description="Helical" evidence="8">
    <location>
        <begin position="168"/>
        <end position="191"/>
    </location>
</feature>
<comment type="caution">
    <text evidence="9">The sequence shown here is derived from an EMBL/GenBank/DDBJ whole genome shotgun (WGS) entry which is preliminary data.</text>
</comment>
<dbReference type="InterPro" id="IPR000522">
    <property type="entry name" value="ABC_transptr_permease_BtuC"/>
</dbReference>
<evidence type="ECO:0000256" key="6">
    <source>
        <dbReference type="ARBA" id="ARBA00022989"/>
    </source>
</evidence>
<keyword evidence="6 8" id="KW-1133">Transmembrane helix</keyword>
<evidence type="ECO:0000256" key="4">
    <source>
        <dbReference type="ARBA" id="ARBA00022475"/>
    </source>
</evidence>
<evidence type="ECO:0000256" key="2">
    <source>
        <dbReference type="ARBA" id="ARBA00007935"/>
    </source>
</evidence>
<keyword evidence="5 8" id="KW-0812">Transmembrane</keyword>
<dbReference type="GO" id="GO:0033214">
    <property type="term" value="P:siderophore-iron import into cell"/>
    <property type="evidence" value="ECO:0007669"/>
    <property type="project" value="TreeGrafter"/>
</dbReference>
<dbReference type="Pfam" id="PF01032">
    <property type="entry name" value="FecCD"/>
    <property type="match status" value="1"/>
</dbReference>
<feature type="transmembrane region" description="Helical" evidence="8">
    <location>
        <begin position="20"/>
        <end position="39"/>
    </location>
</feature>
<evidence type="ECO:0000313" key="10">
    <source>
        <dbReference type="Proteomes" id="UP000035009"/>
    </source>
</evidence>
<evidence type="ECO:0000256" key="3">
    <source>
        <dbReference type="ARBA" id="ARBA00022448"/>
    </source>
</evidence>
<evidence type="ECO:0000256" key="5">
    <source>
        <dbReference type="ARBA" id="ARBA00022692"/>
    </source>
</evidence>
<dbReference type="SUPFAM" id="SSF81345">
    <property type="entry name" value="ABC transporter involved in vitamin B12 uptake, BtuC"/>
    <property type="match status" value="1"/>
</dbReference>
<accession>M3VG95</accession>
<dbReference type="GO" id="GO:0005886">
    <property type="term" value="C:plasma membrane"/>
    <property type="evidence" value="ECO:0007669"/>
    <property type="project" value="UniProtKB-SubCell"/>
</dbReference>
<evidence type="ECO:0000256" key="8">
    <source>
        <dbReference type="SAM" id="Phobius"/>
    </source>
</evidence>
<evidence type="ECO:0000313" key="9">
    <source>
        <dbReference type="EMBL" id="GAC80734.1"/>
    </source>
</evidence>
<evidence type="ECO:0000256" key="1">
    <source>
        <dbReference type="ARBA" id="ARBA00004651"/>
    </source>
</evidence>
<dbReference type="FunFam" id="1.10.3470.10:FF:000001">
    <property type="entry name" value="Vitamin B12 ABC transporter permease BtuC"/>
    <property type="match status" value="1"/>
</dbReference>
<evidence type="ECO:0000256" key="7">
    <source>
        <dbReference type="ARBA" id="ARBA00023136"/>
    </source>
</evidence>
<dbReference type="AlphaFoldDB" id="M3VG95"/>
<keyword evidence="7 8" id="KW-0472">Membrane</keyword>
<dbReference type="PANTHER" id="PTHR30472">
    <property type="entry name" value="FERRIC ENTEROBACTIN TRANSPORT SYSTEM PERMEASE PROTEIN"/>
    <property type="match status" value="1"/>
</dbReference>
<dbReference type="RefSeq" id="WP_008379951.1">
    <property type="nucleotide sequence ID" value="NZ_BAOP01000021.1"/>
</dbReference>